<evidence type="ECO:0000256" key="10">
    <source>
        <dbReference type="ARBA" id="ARBA00023136"/>
    </source>
</evidence>
<dbReference type="InterPro" id="IPR011006">
    <property type="entry name" value="CheY-like_superfamily"/>
</dbReference>
<evidence type="ECO:0000256" key="6">
    <source>
        <dbReference type="ARBA" id="ARBA00022553"/>
    </source>
</evidence>
<dbReference type="InterPro" id="IPR011990">
    <property type="entry name" value="TPR-like_helical_dom_sf"/>
</dbReference>
<evidence type="ECO:0000256" key="14">
    <source>
        <dbReference type="SAM" id="MobiDB-lite"/>
    </source>
</evidence>
<dbReference type="Gene3D" id="3.30.200.20">
    <property type="entry name" value="Phosphorylase Kinase, domain 1"/>
    <property type="match status" value="1"/>
</dbReference>
<name>A0A2P6MQY3_9EUKA</name>
<dbReference type="OrthoDB" id="19417at2759"/>
<keyword evidence="5" id="KW-0964">Secreted</keyword>
<dbReference type="InterPro" id="IPR053159">
    <property type="entry name" value="Hybrid_Histidine_Kinase"/>
</dbReference>
<keyword evidence="15" id="KW-0812">Transmembrane</keyword>
<dbReference type="CDD" id="cd17546">
    <property type="entry name" value="REC_hyHK_CKI1_RcsC-like"/>
    <property type="match status" value="1"/>
</dbReference>
<dbReference type="InterPro" id="IPR029016">
    <property type="entry name" value="GAF-like_dom_sf"/>
</dbReference>
<dbReference type="InterPro" id="IPR036097">
    <property type="entry name" value="HisK_dim/P_sf"/>
</dbReference>
<dbReference type="InterPro" id="IPR006626">
    <property type="entry name" value="PbH1"/>
</dbReference>
<evidence type="ECO:0000313" key="21">
    <source>
        <dbReference type="Proteomes" id="UP000241769"/>
    </source>
</evidence>
<dbReference type="SUPFAM" id="SSF52172">
    <property type="entry name" value="CheY-like"/>
    <property type="match status" value="1"/>
</dbReference>
<dbReference type="Pfam" id="PF07714">
    <property type="entry name" value="PK_Tyr_Ser-Thr"/>
    <property type="match status" value="1"/>
</dbReference>
<evidence type="ECO:0000259" key="17">
    <source>
        <dbReference type="PROSITE" id="PS50011"/>
    </source>
</evidence>
<keyword evidence="21" id="KW-1185">Reference proteome</keyword>
<dbReference type="Gene3D" id="3.30.565.10">
    <property type="entry name" value="Histidine kinase-like ATPase, C-terminal domain"/>
    <property type="match status" value="1"/>
</dbReference>
<dbReference type="FunFam" id="3.30.565.10:FF:000010">
    <property type="entry name" value="Sensor histidine kinase RcsC"/>
    <property type="match status" value="1"/>
</dbReference>
<dbReference type="SUPFAM" id="SSF56112">
    <property type="entry name" value="Protein kinase-like (PK-like)"/>
    <property type="match status" value="2"/>
</dbReference>
<dbReference type="Gene3D" id="3.40.50.2300">
    <property type="match status" value="1"/>
</dbReference>
<dbReference type="InterPro" id="IPR011009">
    <property type="entry name" value="Kinase-like_dom_sf"/>
</dbReference>
<dbReference type="SMART" id="SM00387">
    <property type="entry name" value="HATPase_c"/>
    <property type="match status" value="1"/>
</dbReference>
<dbReference type="InterPro" id="IPR011050">
    <property type="entry name" value="Pectin_lyase_fold/virulence"/>
</dbReference>
<dbReference type="STRING" id="1890364.A0A2P6MQY3"/>
<dbReference type="InterPro" id="IPR003368">
    <property type="entry name" value="POMP_repeat"/>
</dbReference>
<keyword evidence="13" id="KW-0547">Nucleotide-binding</keyword>
<dbReference type="Pfam" id="PF02518">
    <property type="entry name" value="HATPase_c"/>
    <property type="match status" value="1"/>
</dbReference>
<evidence type="ECO:0000256" key="4">
    <source>
        <dbReference type="ARBA" id="ARBA00008171"/>
    </source>
</evidence>
<evidence type="ECO:0000259" key="19">
    <source>
        <dbReference type="PROSITE" id="PS50110"/>
    </source>
</evidence>
<dbReference type="PROSITE" id="PS50109">
    <property type="entry name" value="HIS_KIN"/>
    <property type="match status" value="1"/>
</dbReference>
<dbReference type="PRINTS" id="PR00344">
    <property type="entry name" value="BCTRLSENSOR"/>
</dbReference>
<dbReference type="Pfam" id="PF13191">
    <property type="entry name" value="AAA_16"/>
    <property type="match status" value="1"/>
</dbReference>
<dbReference type="InterPro" id="IPR003661">
    <property type="entry name" value="HisK_dim/P_dom"/>
</dbReference>
<evidence type="ECO:0000256" key="2">
    <source>
        <dbReference type="ARBA" id="ARBA00004442"/>
    </source>
</evidence>
<dbReference type="Gene3D" id="1.10.510.10">
    <property type="entry name" value="Transferase(Phosphotransferase) domain 1"/>
    <property type="match status" value="2"/>
</dbReference>
<dbReference type="SUPFAM" id="SSF47384">
    <property type="entry name" value="Homodimeric domain of signal transducing histidine kinase"/>
    <property type="match status" value="1"/>
</dbReference>
<dbReference type="PANTHER" id="PTHR43642">
    <property type="entry name" value="HYBRID SIGNAL TRANSDUCTION HISTIDINE KINASE G"/>
    <property type="match status" value="1"/>
</dbReference>
<gene>
    <name evidence="20" type="ORF">PROFUN_06438</name>
</gene>
<dbReference type="SUPFAM" id="SSF55781">
    <property type="entry name" value="GAF domain-like"/>
    <property type="match status" value="1"/>
</dbReference>
<keyword evidence="11" id="KW-0998">Cell outer membrane</keyword>
<dbReference type="InterPro" id="IPR004358">
    <property type="entry name" value="Sig_transdc_His_kin-like_C"/>
</dbReference>
<dbReference type="SMART" id="SM00065">
    <property type="entry name" value="GAF"/>
    <property type="match status" value="1"/>
</dbReference>
<keyword evidence="15" id="KW-1133">Transmembrane helix</keyword>
<dbReference type="InterPro" id="IPR003594">
    <property type="entry name" value="HATPase_dom"/>
</dbReference>
<dbReference type="PRINTS" id="PR00109">
    <property type="entry name" value="TYRKINASE"/>
</dbReference>
<comment type="subcellular location">
    <subcellularLocation>
        <location evidence="1">Cell envelope</location>
    </subcellularLocation>
    <subcellularLocation>
        <location evidence="2">Cell outer membrane</location>
    </subcellularLocation>
    <subcellularLocation>
        <location evidence="3">Secreted</location>
    </subcellularLocation>
</comment>
<dbReference type="InterPro" id="IPR001789">
    <property type="entry name" value="Sig_transdc_resp-reg_receiver"/>
</dbReference>
<comment type="caution">
    <text evidence="20">The sequence shown here is derived from an EMBL/GenBank/DDBJ whole genome shotgun (WGS) entry which is preliminary data.</text>
</comment>
<evidence type="ECO:0000256" key="13">
    <source>
        <dbReference type="PROSITE-ProRule" id="PRU10141"/>
    </source>
</evidence>
<dbReference type="InterPro" id="IPR003018">
    <property type="entry name" value="GAF"/>
</dbReference>
<feature type="domain" description="Protein kinase" evidence="17">
    <location>
        <begin position="1457"/>
        <end position="1741"/>
    </location>
</feature>
<dbReference type="InterPro" id="IPR000719">
    <property type="entry name" value="Prot_kinase_dom"/>
</dbReference>
<dbReference type="CDD" id="cd16922">
    <property type="entry name" value="HATPase_EvgS-ArcB-TorS-like"/>
    <property type="match status" value="1"/>
</dbReference>
<dbReference type="InterPro" id="IPR036890">
    <property type="entry name" value="HATPase_C_sf"/>
</dbReference>
<feature type="chain" id="PRO_5015165593" evidence="16">
    <location>
        <begin position="18"/>
        <end position="3381"/>
    </location>
</feature>
<dbReference type="CDD" id="cd00082">
    <property type="entry name" value="HisKA"/>
    <property type="match status" value="1"/>
</dbReference>
<dbReference type="SUPFAM" id="SSF55874">
    <property type="entry name" value="ATPase domain of HSP90 chaperone/DNA topoisomerase II/histidine kinase"/>
    <property type="match status" value="1"/>
</dbReference>
<evidence type="ECO:0000256" key="8">
    <source>
        <dbReference type="ARBA" id="ARBA00022729"/>
    </source>
</evidence>
<keyword evidence="7" id="KW-0808">Transferase</keyword>
<organism evidence="20 21">
    <name type="scientific">Planoprotostelium fungivorum</name>
    <dbReference type="NCBI Taxonomy" id="1890364"/>
    <lineage>
        <taxon>Eukaryota</taxon>
        <taxon>Amoebozoa</taxon>
        <taxon>Evosea</taxon>
        <taxon>Variosea</taxon>
        <taxon>Cavosteliida</taxon>
        <taxon>Cavosteliaceae</taxon>
        <taxon>Planoprotostelium</taxon>
    </lineage>
</organism>
<dbReference type="Gene3D" id="1.10.287.130">
    <property type="match status" value="1"/>
</dbReference>
<evidence type="ECO:0000256" key="1">
    <source>
        <dbReference type="ARBA" id="ARBA00004196"/>
    </source>
</evidence>
<dbReference type="SUPFAM" id="SSF51126">
    <property type="entry name" value="Pectin lyase-like"/>
    <property type="match status" value="2"/>
</dbReference>
<dbReference type="GO" id="GO:0000155">
    <property type="term" value="F:phosphorelay sensor kinase activity"/>
    <property type="evidence" value="ECO:0007669"/>
    <property type="project" value="InterPro"/>
</dbReference>
<keyword evidence="8 16" id="KW-0732">Signal</keyword>
<feature type="binding site" evidence="13">
    <location>
        <position position="1198"/>
    </location>
    <ligand>
        <name>ATP</name>
        <dbReference type="ChEBI" id="CHEBI:30616"/>
    </ligand>
</feature>
<dbReference type="InterPro" id="IPR017441">
    <property type="entry name" value="Protein_kinase_ATP_BS"/>
</dbReference>
<dbReference type="Pfam" id="PF02415">
    <property type="entry name" value="Chlam_PMP"/>
    <property type="match status" value="1"/>
</dbReference>
<evidence type="ECO:0000256" key="16">
    <source>
        <dbReference type="SAM" id="SignalP"/>
    </source>
</evidence>
<dbReference type="Gene3D" id="1.25.40.10">
    <property type="entry name" value="Tetratricopeptide repeat domain"/>
    <property type="match status" value="1"/>
</dbReference>
<feature type="signal peptide" evidence="16">
    <location>
        <begin position="1"/>
        <end position="17"/>
    </location>
</feature>
<evidence type="ECO:0000313" key="20">
    <source>
        <dbReference type="EMBL" id="PRP74113.1"/>
    </source>
</evidence>
<dbReference type="SMART" id="SM00448">
    <property type="entry name" value="REC"/>
    <property type="match status" value="1"/>
</dbReference>
<dbReference type="Gene3D" id="3.40.50.300">
    <property type="entry name" value="P-loop containing nucleotide triphosphate hydrolases"/>
    <property type="match status" value="1"/>
</dbReference>
<evidence type="ECO:0000256" key="3">
    <source>
        <dbReference type="ARBA" id="ARBA00004613"/>
    </source>
</evidence>
<evidence type="ECO:0000256" key="5">
    <source>
        <dbReference type="ARBA" id="ARBA00022525"/>
    </source>
</evidence>
<dbReference type="EMBL" id="MDYQ01000497">
    <property type="protein sequence ID" value="PRP74113.1"/>
    <property type="molecule type" value="Genomic_DNA"/>
</dbReference>
<dbReference type="Pfam" id="PF01590">
    <property type="entry name" value="GAF"/>
    <property type="match status" value="1"/>
</dbReference>
<dbReference type="PROSITE" id="PS50011">
    <property type="entry name" value="PROTEIN_KINASE_DOM"/>
    <property type="match status" value="2"/>
</dbReference>
<dbReference type="PROSITE" id="PS50110">
    <property type="entry name" value="RESPONSE_REGULATORY"/>
    <property type="match status" value="1"/>
</dbReference>
<dbReference type="Pfam" id="PF00072">
    <property type="entry name" value="Response_reg"/>
    <property type="match status" value="1"/>
</dbReference>
<dbReference type="PROSITE" id="PS00107">
    <property type="entry name" value="PROTEIN_KINASE_ATP"/>
    <property type="match status" value="1"/>
</dbReference>
<sequence>MLPWTLVLLWTISITHSLQSTDFGFRIDDPRCRAEGTDGKIYDLQMLTRSMSISLNGSLEDQSSVLFAPCGTIGPQHEPSCAGSTICLPNFASAPLSSIQSYANYTNDFGPTPNFSFTFNDTNTLFQLFICCVKPDESYPRDNCLVTSYHTISCWIFVGCQLFDHPIIYRAVHLSEDIFQLQGHNVPGIDRIVINDREIDPIEHTIAESKFNFRLEGEKGQIRVEYMKNPITSRAYVGELTFNLNSENWLGVMMSVERVNVDVILHFEDGTYDCTGLNIRPFSFSQQRDKVEFSSRGGAIIKNCDLHFDHQERIVVNDLEIEGGKMFVTESSHVIIQRTKFHLVHSTFGGKNNETFTFDVIGSSFSDANISTSEAHVNVSLSSLVRCHFESNSQLNTSSYLWNNTISEQSNVTIVSDSKIRSGSHVFTGNTLENSRFTCEICIGSEILTWSYNKMMGASVPLLHAQCDLSMAFLESYVTILSNKVDITPIINSTRVIFQMSQVGTHINIWNNDIRINGYPSRDESTTFNFFFCSIFSMFVVSKSNRFSGCSTCILIASRAQFTSLGTSFHDSSFGVQGEGNLRISNGKFSRNGVGIDSASTTIAIQGCTFEDNIQAMRRRINKGENQSTFTMTDTSIRHHIADRLTSTVDLSFTNADIKISGCRFSDNISPQGGGLKVDSTISSTMSMVDTVFTDNESQTRGGAIYITGVYKQIDIINITMHRNRAMSEGGAISMDATVEDYNLSSGNFTENWSGVTGGALTVGKITGNFTMESIRMERNEALLAGGAIVFDMPVRNVNLKGCHLIENTARLDGGAVMFLPPSTYETMIVDRCVCVGNIAQNGGCLHFQIYNATEVKAMIATITNTVMSKNRADGGSGGAIYMLNRKRDRLDMRGMIFSENSGRSGGAVSIDSTTSVEIDDSRFDDNISEDDGGAIRVRNLVSDVEGREVSLRIDGTQFERNEAKVGACLSVSHLRPHYSVHVSNSSIVSGSPLNSSAISADLGDENTMHISHVYLQYDSATQGPDTISIYINGSGGITMNDTLITSSSKDRKRGEEREERTRMMCSGDVWLDRVGIRGSIEMTQGTLTMRRSSVKSVILCDGARFVVKDMSKRGMTVLLVTAVLLSVLFLSVILFAAFMSKRKKKTRSPSVIQDISIGAAQRSLIDFNEFEHLKEIGRGGFGVVSRAKWRQVSVAIKTEEVTEAQVKGFLQEVVILQRLRSHPNVVMYIGFCFPPQPLALVTEYCEGGSLYEYLKKNPESATDHQLRKFVEGIALGLLHLHSEKILLSKHMEPKVSDFGMSREQINVESPSQTSSHVGPLKWMAPEAISRREYSTKSDVWSFGVVMWEIASRGKTPYSDLSAVEAAIGVTSKGLRLRIPPGTDAALYKLMIEPEDRPNIRDVCDALGLSTSVRRSEEGPTERRGRSMTDVRMCVVSLRAVRFSPIFTRNFDLGLLSAPKKRTGVSCFDNLLLLTRRELIHVLALHLLEECTRIVSFLIKAPQEFFKAFCMKKYNKEIEILRLLEGCPYVLAFHEMLNYQGTGALKMDDFRGCNLTKIGRLSLLEFLPLAVQMVLAIERCHPPQFMPRGEGIYSRTMVTHQKQHIIINREGKTVRIIDFSASSAFKKRSATGEYVRSLAGHYRWISPEQTGKTNQDVDYRSDYYTLGLIFYYLLTGSEVVEEGDTNKMMYHHIAISPPPIHTVIDDLPQIMSAIISKLIAKNAEERYQSGAGIIYDLQKCIDDIAVGHVPAFPVGQMDSKSVFLVSKKLYGRDKEISKLIHSFNTTREQNTARLVTVAGYSGTGKTVLIQEIHKPLVKEGGYFISGKADQMKRGIPYSVLQQALRQFCRTALMESDERVAMWHATLTEALGLRIRVIVDFIPEASPRLNVTAAHLLGNPPPLPTVGPSEQTNRFRLAFLDLIEAITRLSPLILFLDDLQWADSSTLTLLELLMTNLKMKLMIIAVYREEEVDQDHPLSIMLRTSKYHDQMTHIEVKPLLTPAISEMISDSFRSYDAQKNQQLAEIVLEKTKGIPFFIDLFLNTLVEQKKAIYNALTRQWEWSIDGMRDVQTAQGVIDMMNWRIKELSPKTQEMLSVAAAIGEQFQIKQVAYICDLTIDQVSSVVWPAILQDLISVGDESSMVGSSMDLTELVHLRFVHDRIQQACYEIMEPGQRPHIHLRIGRLLAAASDWETRMFDIMSHYAQALPLVTQREERLRVAEISMNAGERALESAAYDSADRYIRMGIDLLDEESRAANAELTRNLWRSLATCQYQRGNYAEAENLYDRLIDSCALPTDKGQIWSIKIKQYEQQGRWQECVLASLKLLELHGVQIPSPNGTDEAYQDLGRHALLESKILLNHRKPEELMNLPDMTNVIHRQIYAALTDSWVAVLNLGKPHYNALWVATAFNFALKYGNSDTSPAAFCNWTTAAHMVYDDLQYVKKIGMVGINLLNKYPNPAVRSRCLFSFAYSQHWTTPLHEISVIYDSALKIGFECGDLIYSAYCAHHMGWSQYLSGVSLKLVSETLNRKIYSGSVERLAMKESNSHTQWLIRQHLNDDDQNVLRPEEIMCEKGENELFDHQNALVRLAGAFWGRIRTDTMMERLSDLQPFLQMTSGSFLHHEVLFMRHMMICWNIRDEGKTNDEEKGRSESLVVTLNKFKKMASNCPTNLRHKFLMMKAEKKWMQKKLLQAAKLFQEAAKDAELNGFLQYEGLSYESMGQLWIDMGFHDNARYVLQRSHECYAKWGSRMKTNQLIERYPEYISSDRSEDDFDVSSLVGSRRPSTVTTSSDGDTAWMNEMTQLTSSDYNLKELVDRMMVLLIQSTGAQMGLYILLDDEKNLILVGERHTEASDPRNGLHVLPLSSMGGNYPHSFIQYVSRTSQPLVLGMGHRSELESDDYARNSGAQSILCIPILRNGILRGITYLENRLVDSIKEGRMKIASAISLQILNHLDNDRFSETLKSERRYKSLAVELENHKKSLEKFIDVLCHELRNPLNGICGSEQLLREYIRKLNGERGDSQGITEILEMVDAIAVSSDHLKEIVDTVLTLSMLERGAVQLVQSNYCPGDIIEKVALMYKAKLQEKGLYCKQSIPDQQINVVGDANRLAQVLINLTANAVKFMEQGGLTIGYQYTIESDCIILKFEIRDTGIGMTKEELEKMFRPFSQANASIHLNYGGSGLGLNISREYVKLMGGTIEMSSEKGVGTTCSFTIRSESADAKPGERPLTEKEEPQAKRMKLSHSNASLLSLQNIPSGEIKSESRVLIVEDNKINQRILQRMLTPVCSLVDIAENGKDALQKVVASTHSPAYNIIFMDIEMPIMDGLESTRLIRSSEIPTNERILIVGLSANASTKYQEKALTAGMDKYITKPFSIKVYDMRE</sequence>
<dbReference type="Pfam" id="PF00512">
    <property type="entry name" value="HisKA"/>
    <property type="match status" value="1"/>
</dbReference>
<dbReference type="SUPFAM" id="SSF52540">
    <property type="entry name" value="P-loop containing nucleoside triphosphate hydrolases"/>
    <property type="match status" value="1"/>
</dbReference>
<dbReference type="Gene3D" id="3.30.450.40">
    <property type="match status" value="1"/>
</dbReference>
<evidence type="ECO:0000256" key="11">
    <source>
        <dbReference type="ARBA" id="ARBA00023237"/>
    </source>
</evidence>
<dbReference type="SUPFAM" id="SSF48452">
    <property type="entry name" value="TPR-like"/>
    <property type="match status" value="1"/>
</dbReference>
<keyword evidence="6 12" id="KW-0597">Phosphoprotein</keyword>
<evidence type="ECO:0000256" key="9">
    <source>
        <dbReference type="ARBA" id="ARBA00022777"/>
    </source>
</evidence>
<feature type="domain" description="Histidine kinase" evidence="18">
    <location>
        <begin position="2987"/>
        <end position="3217"/>
    </location>
</feature>
<dbReference type="InParanoid" id="A0A2P6MQY3"/>
<dbReference type="SMART" id="SM00710">
    <property type="entry name" value="PbH1"/>
    <property type="match status" value="6"/>
</dbReference>
<dbReference type="InterPro" id="IPR005467">
    <property type="entry name" value="His_kinase_dom"/>
</dbReference>
<comment type="similarity">
    <text evidence="4">Belongs to the protein kinase superfamily. TKL Ser/Thr protein kinase family. ROCO subfamily.</text>
</comment>
<proteinExistence type="inferred from homology"/>
<feature type="domain" description="Protein kinase" evidence="17">
    <location>
        <begin position="1171"/>
        <end position="1409"/>
    </location>
</feature>
<dbReference type="Pfam" id="PF00069">
    <property type="entry name" value="Pkinase"/>
    <property type="match status" value="1"/>
</dbReference>
<dbReference type="InterPro" id="IPR001245">
    <property type="entry name" value="Ser-Thr/Tyr_kinase_cat_dom"/>
</dbReference>
<keyword evidence="13" id="KW-0067">ATP-binding</keyword>
<feature type="transmembrane region" description="Helical" evidence="15">
    <location>
        <begin position="1118"/>
        <end position="1139"/>
    </location>
</feature>
<dbReference type="PANTHER" id="PTHR43642:SF1">
    <property type="entry name" value="HYBRID SIGNAL TRANSDUCTION HISTIDINE KINASE G"/>
    <property type="match status" value="1"/>
</dbReference>
<feature type="domain" description="Response regulatory" evidence="19">
    <location>
        <begin position="3263"/>
        <end position="3381"/>
    </location>
</feature>
<keyword evidence="9" id="KW-0418">Kinase</keyword>
<evidence type="ECO:0000256" key="15">
    <source>
        <dbReference type="SAM" id="Phobius"/>
    </source>
</evidence>
<dbReference type="GO" id="GO:0005576">
    <property type="term" value="C:extracellular region"/>
    <property type="evidence" value="ECO:0007669"/>
    <property type="project" value="UniProtKB-SubCell"/>
</dbReference>
<evidence type="ECO:0000259" key="18">
    <source>
        <dbReference type="PROSITE" id="PS50109"/>
    </source>
</evidence>
<protein>
    <submittedName>
        <fullName evidence="20">Putative ATPase</fullName>
    </submittedName>
</protein>
<evidence type="ECO:0000256" key="7">
    <source>
        <dbReference type="ARBA" id="ARBA00022679"/>
    </source>
</evidence>
<dbReference type="InterPro" id="IPR027417">
    <property type="entry name" value="P-loop_NTPase"/>
</dbReference>
<keyword evidence="10 15" id="KW-0472">Membrane</keyword>
<evidence type="ECO:0000256" key="12">
    <source>
        <dbReference type="PROSITE-ProRule" id="PRU00169"/>
    </source>
</evidence>
<dbReference type="Proteomes" id="UP000241769">
    <property type="component" value="Unassembled WGS sequence"/>
</dbReference>
<dbReference type="GO" id="GO:0005524">
    <property type="term" value="F:ATP binding"/>
    <property type="evidence" value="ECO:0007669"/>
    <property type="project" value="UniProtKB-UniRule"/>
</dbReference>
<feature type="modified residue" description="4-aspartylphosphate" evidence="12">
    <location>
        <position position="3316"/>
    </location>
</feature>
<dbReference type="SMART" id="SM00388">
    <property type="entry name" value="HisKA"/>
    <property type="match status" value="1"/>
</dbReference>
<reference evidence="20 21" key="1">
    <citation type="journal article" date="2018" name="Genome Biol. Evol.">
        <title>Multiple Roots of Fruiting Body Formation in Amoebozoa.</title>
        <authorList>
            <person name="Hillmann F."/>
            <person name="Forbes G."/>
            <person name="Novohradska S."/>
            <person name="Ferling I."/>
            <person name="Riege K."/>
            <person name="Groth M."/>
            <person name="Westermann M."/>
            <person name="Marz M."/>
            <person name="Spaller T."/>
            <person name="Winckler T."/>
            <person name="Schaap P."/>
            <person name="Glockner G."/>
        </authorList>
    </citation>
    <scope>NUCLEOTIDE SEQUENCE [LARGE SCALE GENOMIC DNA]</scope>
    <source>
        <strain evidence="20 21">Jena</strain>
    </source>
</reference>
<dbReference type="InterPro" id="IPR041664">
    <property type="entry name" value="AAA_16"/>
</dbReference>
<accession>A0A2P6MQY3</accession>
<feature type="region of interest" description="Disordered" evidence="14">
    <location>
        <begin position="3216"/>
        <end position="3235"/>
    </location>
</feature>